<keyword evidence="1" id="KW-0812">Transmembrane</keyword>
<comment type="caution">
    <text evidence="2">The sequence shown here is derived from an EMBL/GenBank/DDBJ whole genome shotgun (WGS) entry which is preliminary data.</text>
</comment>
<sequence length="112" mass="12759">MLVGFPRSGGHHTSHDAEGGWSPPVWVSRLGVLEAWRNFFMSRLKGVSFAGSFDHRNLYSLFLVVVRVYCSPPFILCKMGLLYLFSPDVFLCLLFSLICSLRFCCRCRMAVM</sequence>
<evidence type="ECO:0000256" key="1">
    <source>
        <dbReference type="SAM" id="Phobius"/>
    </source>
</evidence>
<dbReference type="EMBL" id="BPVZ01000021">
    <property type="protein sequence ID" value="GKV03879.1"/>
    <property type="molecule type" value="Genomic_DNA"/>
</dbReference>
<keyword evidence="1" id="KW-1133">Transmembrane helix</keyword>
<reference evidence="2 3" key="1">
    <citation type="journal article" date="2021" name="Commun. Biol.">
        <title>The genome of Shorea leprosula (Dipterocarpaceae) highlights the ecological relevance of drought in aseasonal tropical rainforests.</title>
        <authorList>
            <person name="Ng K.K.S."/>
            <person name="Kobayashi M.J."/>
            <person name="Fawcett J.A."/>
            <person name="Hatakeyama M."/>
            <person name="Paape T."/>
            <person name="Ng C.H."/>
            <person name="Ang C.C."/>
            <person name="Tnah L.H."/>
            <person name="Lee C.T."/>
            <person name="Nishiyama T."/>
            <person name="Sese J."/>
            <person name="O'Brien M.J."/>
            <person name="Copetti D."/>
            <person name="Mohd Noor M.I."/>
            <person name="Ong R.C."/>
            <person name="Putra M."/>
            <person name="Sireger I.Z."/>
            <person name="Indrioko S."/>
            <person name="Kosugi Y."/>
            <person name="Izuno A."/>
            <person name="Isagi Y."/>
            <person name="Lee S.L."/>
            <person name="Shimizu K.K."/>
        </authorList>
    </citation>
    <scope>NUCLEOTIDE SEQUENCE [LARGE SCALE GENOMIC DNA]</scope>
    <source>
        <strain evidence="2">214</strain>
    </source>
</reference>
<feature type="transmembrane region" description="Helical" evidence="1">
    <location>
        <begin position="82"/>
        <end position="105"/>
    </location>
</feature>
<proteinExistence type="predicted"/>
<keyword evidence="3" id="KW-1185">Reference proteome</keyword>
<gene>
    <name evidence="2" type="ORF">SLEP1_g16118</name>
</gene>
<accession>A0AAV5J0E3</accession>
<dbReference type="Proteomes" id="UP001054252">
    <property type="component" value="Unassembled WGS sequence"/>
</dbReference>
<keyword evidence="1" id="KW-0472">Membrane</keyword>
<evidence type="ECO:0000313" key="2">
    <source>
        <dbReference type="EMBL" id="GKV03879.1"/>
    </source>
</evidence>
<protein>
    <recommendedName>
        <fullName evidence="4">Transmembrane protein</fullName>
    </recommendedName>
</protein>
<organism evidence="2 3">
    <name type="scientific">Rubroshorea leprosula</name>
    <dbReference type="NCBI Taxonomy" id="152421"/>
    <lineage>
        <taxon>Eukaryota</taxon>
        <taxon>Viridiplantae</taxon>
        <taxon>Streptophyta</taxon>
        <taxon>Embryophyta</taxon>
        <taxon>Tracheophyta</taxon>
        <taxon>Spermatophyta</taxon>
        <taxon>Magnoliopsida</taxon>
        <taxon>eudicotyledons</taxon>
        <taxon>Gunneridae</taxon>
        <taxon>Pentapetalae</taxon>
        <taxon>rosids</taxon>
        <taxon>malvids</taxon>
        <taxon>Malvales</taxon>
        <taxon>Dipterocarpaceae</taxon>
        <taxon>Rubroshorea</taxon>
    </lineage>
</organism>
<name>A0AAV5J0E3_9ROSI</name>
<evidence type="ECO:0000313" key="3">
    <source>
        <dbReference type="Proteomes" id="UP001054252"/>
    </source>
</evidence>
<dbReference type="AlphaFoldDB" id="A0AAV5J0E3"/>
<evidence type="ECO:0008006" key="4">
    <source>
        <dbReference type="Google" id="ProtNLM"/>
    </source>
</evidence>